<dbReference type="RefSeq" id="WP_301198133.1">
    <property type="nucleotide sequence ID" value="NZ_JAPDPI010000006.1"/>
</dbReference>
<comment type="caution">
    <text evidence="9">The sequence shown here is derived from an EMBL/GenBank/DDBJ whole genome shotgun (WGS) entry which is preliminary data.</text>
</comment>
<keyword evidence="1" id="KW-0813">Transport</keyword>
<dbReference type="InterPro" id="IPR017896">
    <property type="entry name" value="4Fe4S_Fe-S-bd"/>
</dbReference>
<feature type="transmembrane region" description="Helical" evidence="7">
    <location>
        <begin position="91"/>
        <end position="109"/>
    </location>
</feature>
<evidence type="ECO:0000256" key="3">
    <source>
        <dbReference type="ARBA" id="ARBA00022723"/>
    </source>
</evidence>
<dbReference type="SUPFAM" id="SSF54862">
    <property type="entry name" value="4Fe-4S ferredoxins"/>
    <property type="match status" value="1"/>
</dbReference>
<dbReference type="GO" id="GO:0005886">
    <property type="term" value="C:plasma membrane"/>
    <property type="evidence" value="ECO:0007669"/>
    <property type="project" value="TreeGrafter"/>
</dbReference>
<organism evidence="9 10">
    <name type="scientific">Plebeiibacterium marinum</name>
    <dbReference type="NCBI Taxonomy" id="2992111"/>
    <lineage>
        <taxon>Bacteria</taxon>
        <taxon>Pseudomonadati</taxon>
        <taxon>Bacteroidota</taxon>
        <taxon>Bacteroidia</taxon>
        <taxon>Marinilabiliales</taxon>
        <taxon>Marinilabiliaceae</taxon>
        <taxon>Plebeiibacterium</taxon>
    </lineage>
</organism>
<gene>
    <name evidence="9" type="ORF">OM074_04685</name>
</gene>
<dbReference type="PROSITE" id="PS51379">
    <property type="entry name" value="4FE4S_FER_2"/>
    <property type="match status" value="1"/>
</dbReference>
<keyword evidence="2" id="KW-0004">4Fe-4S</keyword>
<feature type="transmembrane region" description="Helical" evidence="7">
    <location>
        <begin position="222"/>
        <end position="249"/>
    </location>
</feature>
<dbReference type="PANTHER" id="PTHR30176:SF3">
    <property type="entry name" value="FERREDOXIN-TYPE PROTEIN NAPH"/>
    <property type="match status" value="1"/>
</dbReference>
<dbReference type="Pfam" id="PF12801">
    <property type="entry name" value="Fer4_5"/>
    <property type="match status" value="2"/>
</dbReference>
<feature type="domain" description="4Fe-4S ferredoxin-type" evidence="8">
    <location>
        <begin position="419"/>
        <end position="444"/>
    </location>
</feature>
<dbReference type="PANTHER" id="PTHR30176">
    <property type="entry name" value="FERREDOXIN-TYPE PROTEIN NAPH"/>
    <property type="match status" value="1"/>
</dbReference>
<keyword evidence="3" id="KW-0479">Metal-binding</keyword>
<evidence type="ECO:0000256" key="7">
    <source>
        <dbReference type="SAM" id="Phobius"/>
    </source>
</evidence>
<keyword evidence="5" id="KW-0408">Iron</keyword>
<protein>
    <submittedName>
        <fullName evidence="9">4Fe-4S binding protein</fullName>
    </submittedName>
</protein>
<dbReference type="GO" id="GO:0051539">
    <property type="term" value="F:4 iron, 4 sulfur cluster binding"/>
    <property type="evidence" value="ECO:0007669"/>
    <property type="project" value="UniProtKB-KW"/>
</dbReference>
<evidence type="ECO:0000256" key="5">
    <source>
        <dbReference type="ARBA" id="ARBA00023004"/>
    </source>
</evidence>
<dbReference type="GO" id="GO:0046872">
    <property type="term" value="F:metal ion binding"/>
    <property type="evidence" value="ECO:0007669"/>
    <property type="project" value="UniProtKB-KW"/>
</dbReference>
<evidence type="ECO:0000256" key="1">
    <source>
        <dbReference type="ARBA" id="ARBA00022448"/>
    </source>
</evidence>
<keyword evidence="6" id="KW-0411">Iron-sulfur</keyword>
<evidence type="ECO:0000256" key="4">
    <source>
        <dbReference type="ARBA" id="ARBA00022982"/>
    </source>
</evidence>
<evidence type="ECO:0000313" key="10">
    <source>
        <dbReference type="Proteomes" id="UP001207408"/>
    </source>
</evidence>
<dbReference type="Proteomes" id="UP001207408">
    <property type="component" value="Unassembled WGS sequence"/>
</dbReference>
<feature type="transmembrane region" description="Helical" evidence="7">
    <location>
        <begin position="261"/>
        <end position="288"/>
    </location>
</feature>
<feature type="transmembrane region" description="Helical" evidence="7">
    <location>
        <begin position="193"/>
        <end position="210"/>
    </location>
</feature>
<name>A0AAE3MBU8_9BACT</name>
<reference evidence="9" key="1">
    <citation type="submission" date="2022-10" db="EMBL/GenBank/DDBJ databases">
        <authorList>
            <person name="Yu W.X."/>
        </authorList>
    </citation>
    <scope>NUCLEOTIDE SEQUENCE</scope>
    <source>
        <strain evidence="9">D04</strain>
    </source>
</reference>
<dbReference type="Gene3D" id="3.30.70.20">
    <property type="match status" value="1"/>
</dbReference>
<keyword evidence="7" id="KW-0472">Membrane</keyword>
<evidence type="ECO:0000313" key="9">
    <source>
        <dbReference type="EMBL" id="MCW3804911.1"/>
    </source>
</evidence>
<keyword evidence="7" id="KW-1133">Transmembrane helix</keyword>
<evidence type="ECO:0000256" key="6">
    <source>
        <dbReference type="ARBA" id="ARBA00023014"/>
    </source>
</evidence>
<evidence type="ECO:0000256" key="2">
    <source>
        <dbReference type="ARBA" id="ARBA00022485"/>
    </source>
</evidence>
<feature type="transmembrane region" description="Helical" evidence="7">
    <location>
        <begin position="350"/>
        <end position="367"/>
    </location>
</feature>
<keyword evidence="10" id="KW-1185">Reference proteome</keyword>
<keyword evidence="4" id="KW-0249">Electron transport</keyword>
<accession>A0AAE3MBU8</accession>
<evidence type="ECO:0000259" key="8">
    <source>
        <dbReference type="PROSITE" id="PS51379"/>
    </source>
</evidence>
<dbReference type="AlphaFoldDB" id="A0AAE3MBU8"/>
<dbReference type="EMBL" id="JAPDPI010000006">
    <property type="protein sequence ID" value="MCW3804911.1"/>
    <property type="molecule type" value="Genomic_DNA"/>
</dbReference>
<proteinExistence type="predicted"/>
<dbReference type="InterPro" id="IPR051684">
    <property type="entry name" value="Electron_Trans/Redox"/>
</dbReference>
<sequence length="444" mass="50053">MGWIIRLWVILGILFVSIISFGQKDVFEPLTEELIINDAVGDAESSYMCSNCNECSGEGMLFSLPFNEFPFVLISIAIIILLVFKRKRKIILFWVLGVLLFAGIIFKVAQESDYRGEDFYGTGEFVTTSDSNYVTIRDNDSIVTSLYEVDTDLSLKNASEIDDFSELEEFETFDEGVSPTVEGGFSEGDKHNLLRTCIALMATFFAGLLFRYKRIYAIRSLLLLSSLVYLGFISGGCPCMISSFQNLILLLLGDSVNRLNLIWIFGLLLLTYFFGKIWCGWVCHLGALQEFIYRSKRAKKGLKPQVQKVLKVIRVVAIIALVMQIVFTRTNLYIKIDPFRVVFNLFSSNVTGYILLGILLLSSLFIYRPFCKTLCPVGLILGWVSRIPGAYKLTVNQNCKSCSRCEKDCAYGAVSNVNKRFVINEECIQCGDCLDVCSFKAINK</sequence>
<feature type="transmembrane region" description="Helical" evidence="7">
    <location>
        <begin position="309"/>
        <end position="330"/>
    </location>
</feature>
<feature type="transmembrane region" description="Helical" evidence="7">
    <location>
        <begin position="66"/>
        <end position="84"/>
    </location>
</feature>
<keyword evidence="7" id="KW-0812">Transmembrane</keyword>